<keyword evidence="1" id="KW-0547">Nucleotide-binding</keyword>
<comment type="catalytic activity">
    <reaction evidence="1">
        <text>1,6-anhydro-N-acetyl-beta-muramate + ATP + H2O = N-acetyl-D-muramate 6-phosphate + ADP + H(+)</text>
        <dbReference type="Rhea" id="RHEA:24952"/>
        <dbReference type="ChEBI" id="CHEBI:15377"/>
        <dbReference type="ChEBI" id="CHEBI:15378"/>
        <dbReference type="ChEBI" id="CHEBI:30616"/>
        <dbReference type="ChEBI" id="CHEBI:58690"/>
        <dbReference type="ChEBI" id="CHEBI:58722"/>
        <dbReference type="ChEBI" id="CHEBI:456216"/>
        <dbReference type="EC" id="2.7.1.170"/>
    </reaction>
</comment>
<comment type="pathway">
    <text evidence="1">Cell wall biogenesis; peptidoglycan recycling.</text>
</comment>
<dbReference type="PANTHER" id="PTHR30605:SF0">
    <property type="entry name" value="ANHYDRO-N-ACETYLMURAMIC ACID KINASE"/>
    <property type="match status" value="1"/>
</dbReference>
<dbReference type="GO" id="GO:0006040">
    <property type="term" value="P:amino sugar metabolic process"/>
    <property type="evidence" value="ECO:0007669"/>
    <property type="project" value="InterPro"/>
</dbReference>
<evidence type="ECO:0000256" key="1">
    <source>
        <dbReference type="HAMAP-Rule" id="MF_01270"/>
    </source>
</evidence>
<organism evidence="2">
    <name type="scientific">Candidatus Tenderia electrophaga</name>
    <dbReference type="NCBI Taxonomy" id="1748243"/>
    <lineage>
        <taxon>Bacteria</taxon>
        <taxon>Pseudomonadati</taxon>
        <taxon>Pseudomonadota</taxon>
        <taxon>Gammaproteobacteria</taxon>
        <taxon>Candidatus Tenderiales</taxon>
        <taxon>Candidatus Tenderiaceae</taxon>
        <taxon>Candidatus Tenderia</taxon>
    </lineage>
</organism>
<dbReference type="PANTHER" id="PTHR30605">
    <property type="entry name" value="ANHYDRO-N-ACETYLMURAMIC ACID KINASE"/>
    <property type="match status" value="1"/>
</dbReference>
<dbReference type="AlphaFoldDB" id="A0A832J2W9"/>
<dbReference type="SUPFAM" id="SSF53067">
    <property type="entry name" value="Actin-like ATPase domain"/>
    <property type="match status" value="1"/>
</dbReference>
<protein>
    <recommendedName>
        <fullName evidence="1">Anhydro-N-acetylmuramic acid kinase</fullName>
        <ecNumber evidence="1">2.7.1.170</ecNumber>
    </recommendedName>
    <alternativeName>
        <fullName evidence="1">AnhMurNAc kinase</fullName>
    </alternativeName>
</protein>
<dbReference type="CDD" id="cd24050">
    <property type="entry name" value="ASKHA_NBD_ANMK"/>
    <property type="match status" value="1"/>
</dbReference>
<dbReference type="EC" id="2.7.1.170" evidence="1"/>
<dbReference type="Proteomes" id="UP000885832">
    <property type="component" value="Unassembled WGS sequence"/>
</dbReference>
<name>A0A832J2W9_9GAMM</name>
<reference evidence="2" key="1">
    <citation type="journal article" date="2020" name="mSystems">
        <title>Genome- and Community-Level Interaction Insights into Carbon Utilization and Element Cycling Functions of Hydrothermarchaeota in Hydrothermal Sediment.</title>
        <authorList>
            <person name="Zhou Z."/>
            <person name="Liu Y."/>
            <person name="Xu W."/>
            <person name="Pan J."/>
            <person name="Luo Z.H."/>
            <person name="Li M."/>
        </authorList>
    </citation>
    <scope>NUCLEOTIDE SEQUENCE [LARGE SCALE GENOMIC DNA]</scope>
    <source>
        <strain evidence="2">HyVt-505</strain>
    </source>
</reference>
<keyword evidence="1 2" id="KW-0418">Kinase</keyword>
<evidence type="ECO:0000313" key="2">
    <source>
        <dbReference type="EMBL" id="HHJ80312.1"/>
    </source>
</evidence>
<dbReference type="HAMAP" id="MF_01270">
    <property type="entry name" value="AnhMurNAc_kinase"/>
    <property type="match status" value="1"/>
</dbReference>
<sequence>MTYFIGLMSGTSMDAIDAALLDFSNSSCKLIASHSHAFPGNLKQRLQQLIRSENLNLRDFGTLDVELGRTFAEAANLLIQQQQIDKSQIIAIGSHGQTVFHAPDNTPPFTLQIGDPNCISQFTGLTTVADFRRRDVAAGGQGAPLVPAFHHAFFHSQQHNRVILNIGGIANITVLAAGQDKVISGFDTGPGNCLLDEWCQQHLNQAYDKDGAWAATGNINNKLLQQLLTDSYFSLPAPKSTGREHFNLHWLKKHFAEDRPENIQATLTQLSIETIARAIETDAIICDEVYVCGGGAFNTHLMQGLGKRLGKIKLKTTTELGVEPEWVEAAAFAWLAKQTLEQKPGNIAAVTGASRNIILGGIYPA</sequence>
<dbReference type="UniPathway" id="UPA00544"/>
<proteinExistence type="inferred from homology"/>
<dbReference type="EMBL" id="DRNF01000104">
    <property type="protein sequence ID" value="HHJ80312.1"/>
    <property type="molecule type" value="Genomic_DNA"/>
</dbReference>
<keyword evidence="1" id="KW-0119">Carbohydrate metabolism</keyword>
<dbReference type="InterPro" id="IPR005338">
    <property type="entry name" value="Anhydro_N_Ac-Mur_kinase"/>
</dbReference>
<comment type="caution">
    <text evidence="2">The sequence shown here is derived from an EMBL/GenBank/DDBJ whole genome shotgun (WGS) entry which is preliminary data.</text>
</comment>
<feature type="binding site" evidence="1">
    <location>
        <begin position="10"/>
        <end position="17"/>
    </location>
    <ligand>
        <name>ATP</name>
        <dbReference type="ChEBI" id="CHEBI:30616"/>
    </ligand>
</feature>
<keyword evidence="1 2" id="KW-0808">Transferase</keyword>
<dbReference type="GO" id="GO:0097175">
    <property type="term" value="P:1,6-anhydro-N-acetyl-beta-muramic acid catabolic process"/>
    <property type="evidence" value="ECO:0007669"/>
    <property type="project" value="UniProtKB-UniRule"/>
</dbReference>
<gene>
    <name evidence="1" type="primary">anmK</name>
    <name evidence="2" type="ORF">ENJ65_01615</name>
</gene>
<comment type="function">
    <text evidence="1">Catalyzes the specific phosphorylation of 1,6-anhydro-N-acetylmuramic acid (anhMurNAc) with the simultaneous cleavage of the 1,6-anhydro ring, generating MurNAc-6-P. Is required for the utilization of anhMurNAc either imported from the medium or derived from its own cell wall murein, and thus plays a role in cell wall recycling.</text>
</comment>
<dbReference type="Gene3D" id="3.30.420.40">
    <property type="match status" value="2"/>
</dbReference>
<dbReference type="GO" id="GO:0016773">
    <property type="term" value="F:phosphotransferase activity, alcohol group as acceptor"/>
    <property type="evidence" value="ECO:0007669"/>
    <property type="project" value="UniProtKB-UniRule"/>
</dbReference>
<dbReference type="UniPathway" id="UPA00343"/>
<comment type="similarity">
    <text evidence="1">Belongs to the anhydro-N-acetylmuramic acid kinase family.</text>
</comment>
<dbReference type="GO" id="GO:0005524">
    <property type="term" value="F:ATP binding"/>
    <property type="evidence" value="ECO:0007669"/>
    <property type="project" value="UniProtKB-UniRule"/>
</dbReference>
<comment type="pathway">
    <text evidence="1">Amino-sugar metabolism; 1,6-anhydro-N-acetylmuramate degradation.</text>
</comment>
<dbReference type="GO" id="GO:0016301">
    <property type="term" value="F:kinase activity"/>
    <property type="evidence" value="ECO:0007669"/>
    <property type="project" value="UniProtKB-KW"/>
</dbReference>
<dbReference type="NCBIfam" id="NF007148">
    <property type="entry name" value="PRK09585.3-2"/>
    <property type="match status" value="1"/>
</dbReference>
<dbReference type="Pfam" id="PF03702">
    <property type="entry name" value="AnmK"/>
    <property type="match status" value="1"/>
</dbReference>
<dbReference type="NCBIfam" id="NF007139">
    <property type="entry name" value="PRK09585.1-3"/>
    <property type="match status" value="1"/>
</dbReference>
<accession>A0A832J2W9</accession>
<keyword evidence="1" id="KW-0067">ATP-binding</keyword>
<dbReference type="InterPro" id="IPR043129">
    <property type="entry name" value="ATPase_NBD"/>
</dbReference>
<dbReference type="GO" id="GO:0009254">
    <property type="term" value="P:peptidoglycan turnover"/>
    <property type="evidence" value="ECO:0007669"/>
    <property type="project" value="UniProtKB-UniRule"/>
</dbReference>